<evidence type="ECO:0000256" key="1">
    <source>
        <dbReference type="SAM" id="SignalP"/>
    </source>
</evidence>
<evidence type="ECO:0000313" key="3">
    <source>
        <dbReference type="Proteomes" id="UP000005953"/>
    </source>
</evidence>
<dbReference type="STRING" id="314283.MED297_00105"/>
<accession>A4BJX5</accession>
<name>A4BJX5_9GAMM</name>
<dbReference type="Proteomes" id="UP000005953">
    <property type="component" value="Unassembled WGS sequence"/>
</dbReference>
<organism evidence="2 3">
    <name type="scientific">Reinekea blandensis MED297</name>
    <dbReference type="NCBI Taxonomy" id="314283"/>
    <lineage>
        <taxon>Bacteria</taxon>
        <taxon>Pseudomonadati</taxon>
        <taxon>Pseudomonadota</taxon>
        <taxon>Gammaproteobacteria</taxon>
        <taxon>Oceanospirillales</taxon>
        <taxon>Saccharospirillaceae</taxon>
        <taxon>Reinekea</taxon>
    </lineage>
</organism>
<reference evidence="2 3" key="1">
    <citation type="submission" date="2006-02" db="EMBL/GenBank/DDBJ databases">
        <authorList>
            <person name="Pinhassi J."/>
            <person name="Pedros-Alio C."/>
            <person name="Ferriera S."/>
            <person name="Johnson J."/>
            <person name="Kravitz S."/>
            <person name="Halpern A."/>
            <person name="Remington K."/>
            <person name="Beeson K."/>
            <person name="Tran B."/>
            <person name="Rogers Y.-H."/>
            <person name="Friedman R."/>
            <person name="Venter J.C."/>
        </authorList>
    </citation>
    <scope>NUCLEOTIDE SEQUENCE [LARGE SCALE GENOMIC DNA]</scope>
    <source>
        <strain evidence="2 3">MED297</strain>
    </source>
</reference>
<comment type="caution">
    <text evidence="2">The sequence shown here is derived from an EMBL/GenBank/DDBJ whole genome shotgun (WGS) entry which is preliminary data.</text>
</comment>
<sequence>MRKTLFSSICFCCSAVMAEPLTGMAEVAKLTEMITTLNKQLTELKDMTDLQKQLSEMEQLDLVREVSATGEAMSDLANALQETSQLTQDIYGNIVGVNDQISTVLYDIETYAGGFSGYFNPQGSGFSRVDEVLADLNEISSHLGALDDQYWTGSPVFEVQPNTVPGVNEVVGRSNALADDLSTTTDLDNAIQQTTRKIVDEGMSADDAQRLSAEQLNLIALLLTRDAYRQIADDSARLNEQSDREKQRQDERDYFRSMYVNPYLIDGEGD</sequence>
<dbReference type="EMBL" id="AAOE01000038">
    <property type="protein sequence ID" value="EAR07576.1"/>
    <property type="molecule type" value="Genomic_DNA"/>
</dbReference>
<dbReference type="AlphaFoldDB" id="A4BJX5"/>
<protein>
    <submittedName>
        <fullName evidence="2">Uncharacterized protein</fullName>
    </submittedName>
</protein>
<proteinExistence type="predicted"/>
<feature type="signal peptide" evidence="1">
    <location>
        <begin position="1"/>
        <end position="18"/>
    </location>
</feature>
<feature type="chain" id="PRO_5002666597" evidence="1">
    <location>
        <begin position="19"/>
        <end position="270"/>
    </location>
</feature>
<evidence type="ECO:0000313" key="2">
    <source>
        <dbReference type="EMBL" id="EAR07576.1"/>
    </source>
</evidence>
<keyword evidence="1" id="KW-0732">Signal</keyword>
<keyword evidence="3" id="KW-1185">Reference proteome</keyword>
<gene>
    <name evidence="2" type="ORF">MED297_00105</name>
</gene>
<dbReference type="HOGENOM" id="CLU_1030032_0_0_6"/>
<dbReference type="RefSeq" id="WP_008041219.1">
    <property type="nucleotide sequence ID" value="NZ_AAOE01000038.1"/>
</dbReference>